<evidence type="ECO:0000313" key="6">
    <source>
        <dbReference type="EMBL" id="MFG1710934.1"/>
    </source>
</evidence>
<dbReference type="EMBL" id="JBICRM010000061">
    <property type="protein sequence ID" value="MFG1710934.1"/>
    <property type="molecule type" value="Genomic_DNA"/>
</dbReference>
<evidence type="ECO:0000259" key="5">
    <source>
        <dbReference type="PROSITE" id="PS50043"/>
    </source>
</evidence>
<keyword evidence="2" id="KW-0238">DNA-binding</keyword>
<dbReference type="SMART" id="SM00421">
    <property type="entry name" value="HTH_LUXR"/>
    <property type="match status" value="1"/>
</dbReference>
<evidence type="ECO:0000256" key="3">
    <source>
        <dbReference type="ARBA" id="ARBA00023163"/>
    </source>
</evidence>
<dbReference type="Proteomes" id="UP001603978">
    <property type="component" value="Unassembled WGS sequence"/>
</dbReference>
<dbReference type="PANTHER" id="PTHR44688:SF16">
    <property type="entry name" value="DNA-BINDING TRANSCRIPTIONAL ACTIVATOR DEVR_DOSR"/>
    <property type="match status" value="1"/>
</dbReference>
<dbReference type="InterPro" id="IPR016032">
    <property type="entry name" value="Sig_transdc_resp-reg_C-effctor"/>
</dbReference>
<dbReference type="Pfam" id="PF00196">
    <property type="entry name" value="GerE"/>
    <property type="match status" value="1"/>
</dbReference>
<feature type="domain" description="HTH luxR-type" evidence="5">
    <location>
        <begin position="199"/>
        <end position="264"/>
    </location>
</feature>
<reference evidence="6 7" key="1">
    <citation type="submission" date="2024-10" db="EMBL/GenBank/DDBJ databases">
        <authorList>
            <person name="Topkara A.R."/>
            <person name="Saygin H."/>
        </authorList>
    </citation>
    <scope>NUCLEOTIDE SEQUENCE [LARGE SCALE GENOMIC DNA]</scope>
    <source>
        <strain evidence="6 7">M3C6</strain>
    </source>
</reference>
<feature type="region of interest" description="Disordered" evidence="4">
    <location>
        <begin position="1"/>
        <end position="20"/>
    </location>
</feature>
<dbReference type="SUPFAM" id="SSF46894">
    <property type="entry name" value="C-terminal effector domain of the bipartite response regulators"/>
    <property type="match status" value="1"/>
</dbReference>
<dbReference type="InterPro" id="IPR036388">
    <property type="entry name" value="WH-like_DNA-bd_sf"/>
</dbReference>
<sequence length="264" mass="29396">MDMVRALTGLPRKPRPLPSGETLTAEDYRRLVGVMEMTDHATDLVDFQERLLRALQDWFGFCGVAALHGDTVVDALECGCGVLNGYSEQFLEEYAAGWVSSDPFRSEPILARMMTLGVARMSDLPGGREFIDSFLRRHGITDKAAMVIDAGPAGVIYVGMSVENAARVPERDLAVLRALRRHLAPLAVEHLTRDREQQAARAAWRLTPREWEVADLVAKGLTNRQIAEKLFISVDTVKKHLSRVLAETACTSRTQFVARYSVTR</sequence>
<proteinExistence type="predicted"/>
<dbReference type="PROSITE" id="PS50043">
    <property type="entry name" value="HTH_LUXR_2"/>
    <property type="match status" value="1"/>
</dbReference>
<evidence type="ECO:0000256" key="4">
    <source>
        <dbReference type="SAM" id="MobiDB-lite"/>
    </source>
</evidence>
<evidence type="ECO:0000256" key="2">
    <source>
        <dbReference type="ARBA" id="ARBA00023125"/>
    </source>
</evidence>
<evidence type="ECO:0000313" key="7">
    <source>
        <dbReference type="Proteomes" id="UP001603978"/>
    </source>
</evidence>
<comment type="caution">
    <text evidence="6">The sequence shown here is derived from an EMBL/GenBank/DDBJ whole genome shotgun (WGS) entry which is preliminary data.</text>
</comment>
<protein>
    <submittedName>
        <fullName evidence="6">LuxR C-terminal-related transcriptional regulator</fullName>
    </submittedName>
</protein>
<dbReference type="PRINTS" id="PR00038">
    <property type="entry name" value="HTHLUXR"/>
</dbReference>
<organism evidence="6 7">
    <name type="scientific">Nonomuraea marmarensis</name>
    <dbReference type="NCBI Taxonomy" id="3351344"/>
    <lineage>
        <taxon>Bacteria</taxon>
        <taxon>Bacillati</taxon>
        <taxon>Actinomycetota</taxon>
        <taxon>Actinomycetes</taxon>
        <taxon>Streptosporangiales</taxon>
        <taxon>Streptosporangiaceae</taxon>
        <taxon>Nonomuraea</taxon>
    </lineage>
</organism>
<accession>A0ABW7AY32</accession>
<dbReference type="Gene3D" id="1.10.10.10">
    <property type="entry name" value="Winged helix-like DNA-binding domain superfamily/Winged helix DNA-binding domain"/>
    <property type="match status" value="1"/>
</dbReference>
<dbReference type="CDD" id="cd06170">
    <property type="entry name" value="LuxR_C_like"/>
    <property type="match status" value="1"/>
</dbReference>
<keyword evidence="7" id="KW-1185">Reference proteome</keyword>
<dbReference type="PANTHER" id="PTHR44688">
    <property type="entry name" value="DNA-BINDING TRANSCRIPTIONAL ACTIVATOR DEVR_DOSR"/>
    <property type="match status" value="1"/>
</dbReference>
<dbReference type="RefSeq" id="WP_393177225.1">
    <property type="nucleotide sequence ID" value="NZ_JBICRM010000061.1"/>
</dbReference>
<keyword evidence="1" id="KW-0805">Transcription regulation</keyword>
<evidence type="ECO:0000256" key="1">
    <source>
        <dbReference type="ARBA" id="ARBA00023015"/>
    </source>
</evidence>
<dbReference type="InterPro" id="IPR036693">
    <property type="entry name" value="TF_LuxR_autoind-bd_dom_sf"/>
</dbReference>
<name>A0ABW7AY32_9ACTN</name>
<dbReference type="Gene3D" id="3.30.450.80">
    <property type="entry name" value="Transcription factor LuxR-like, autoinducer-binding domain"/>
    <property type="match status" value="1"/>
</dbReference>
<gene>
    <name evidence="6" type="ORF">ACFLIM_48020</name>
</gene>
<dbReference type="InterPro" id="IPR000792">
    <property type="entry name" value="Tscrpt_reg_LuxR_C"/>
</dbReference>
<keyword evidence="3" id="KW-0804">Transcription</keyword>